<dbReference type="InParanoid" id="A0A165BSU0"/>
<dbReference type="RefSeq" id="XP_040759323.1">
    <property type="nucleotide sequence ID" value="XM_040913290.1"/>
</dbReference>
<gene>
    <name evidence="1" type="ORF">LAESUDRAFT_763591</name>
</gene>
<dbReference type="GeneID" id="63830318"/>
<dbReference type="EMBL" id="KV427662">
    <property type="protein sequence ID" value="KZT01583.1"/>
    <property type="molecule type" value="Genomic_DNA"/>
</dbReference>
<dbReference type="Proteomes" id="UP000076871">
    <property type="component" value="Unassembled WGS sequence"/>
</dbReference>
<accession>A0A165BSU0</accession>
<organism evidence="1 2">
    <name type="scientific">Laetiporus sulphureus 93-53</name>
    <dbReference type="NCBI Taxonomy" id="1314785"/>
    <lineage>
        <taxon>Eukaryota</taxon>
        <taxon>Fungi</taxon>
        <taxon>Dikarya</taxon>
        <taxon>Basidiomycota</taxon>
        <taxon>Agaricomycotina</taxon>
        <taxon>Agaricomycetes</taxon>
        <taxon>Polyporales</taxon>
        <taxon>Laetiporus</taxon>
    </lineage>
</organism>
<sequence length="137" mass="14231">MEVEEHMPTVNKKALVKDDMKHSTSGLPGHIIPNAQSTIMTNVSSSVIVISMNEMTQHASGAQDLNISGSKNLKLTPSSDSKLSAVASSEDAITIITGPKSALVVTASADFESDSIVSDALSIITADISGDIAYGRS</sequence>
<evidence type="ECO:0000313" key="1">
    <source>
        <dbReference type="EMBL" id="KZT01583.1"/>
    </source>
</evidence>
<reference evidence="1 2" key="1">
    <citation type="journal article" date="2016" name="Mol. Biol. Evol.">
        <title>Comparative Genomics of Early-Diverging Mushroom-Forming Fungi Provides Insights into the Origins of Lignocellulose Decay Capabilities.</title>
        <authorList>
            <person name="Nagy L.G."/>
            <person name="Riley R."/>
            <person name="Tritt A."/>
            <person name="Adam C."/>
            <person name="Daum C."/>
            <person name="Floudas D."/>
            <person name="Sun H."/>
            <person name="Yadav J.S."/>
            <person name="Pangilinan J."/>
            <person name="Larsson K.H."/>
            <person name="Matsuura K."/>
            <person name="Barry K."/>
            <person name="Labutti K."/>
            <person name="Kuo R."/>
            <person name="Ohm R.A."/>
            <person name="Bhattacharya S.S."/>
            <person name="Shirouzu T."/>
            <person name="Yoshinaga Y."/>
            <person name="Martin F.M."/>
            <person name="Grigoriev I.V."/>
            <person name="Hibbett D.S."/>
        </authorList>
    </citation>
    <scope>NUCLEOTIDE SEQUENCE [LARGE SCALE GENOMIC DNA]</scope>
    <source>
        <strain evidence="1 2">93-53</strain>
    </source>
</reference>
<proteinExistence type="predicted"/>
<keyword evidence="2" id="KW-1185">Reference proteome</keyword>
<protein>
    <submittedName>
        <fullName evidence="1">Uncharacterized protein</fullName>
    </submittedName>
</protein>
<name>A0A165BSU0_9APHY</name>
<evidence type="ECO:0000313" key="2">
    <source>
        <dbReference type="Proteomes" id="UP000076871"/>
    </source>
</evidence>
<dbReference type="AlphaFoldDB" id="A0A165BSU0"/>